<evidence type="ECO:0000313" key="2">
    <source>
        <dbReference type="Proteomes" id="UP001157126"/>
    </source>
</evidence>
<evidence type="ECO:0000313" key="1">
    <source>
        <dbReference type="EMBL" id="GMA38360.1"/>
    </source>
</evidence>
<name>A0ABQ6IKG5_9MICO</name>
<dbReference type="InterPro" id="IPR022454">
    <property type="entry name" value="CHP03883_F420-assoc"/>
</dbReference>
<reference evidence="2" key="1">
    <citation type="journal article" date="2019" name="Int. J. Syst. Evol. Microbiol.">
        <title>The Global Catalogue of Microorganisms (GCM) 10K type strain sequencing project: providing services to taxonomists for standard genome sequencing and annotation.</title>
        <authorList>
            <consortium name="The Broad Institute Genomics Platform"/>
            <consortium name="The Broad Institute Genome Sequencing Center for Infectious Disease"/>
            <person name="Wu L."/>
            <person name="Ma J."/>
        </authorList>
    </citation>
    <scope>NUCLEOTIDE SEQUENCE [LARGE SCALE GENOMIC DNA]</scope>
    <source>
        <strain evidence="2">NBRC 113072</strain>
    </source>
</reference>
<dbReference type="SUPFAM" id="SSF55486">
    <property type="entry name" value="Metalloproteases ('zincins'), catalytic domain"/>
    <property type="match status" value="1"/>
</dbReference>
<dbReference type="RefSeq" id="WP_284302429.1">
    <property type="nucleotide sequence ID" value="NZ_BSUO01000001.1"/>
</dbReference>
<dbReference type="Pfam" id="PF10103">
    <property type="entry name" value="Zincin_2"/>
    <property type="match status" value="1"/>
</dbReference>
<accession>A0ABQ6IKG5</accession>
<dbReference type="EMBL" id="BSUO01000001">
    <property type="protein sequence ID" value="GMA38360.1"/>
    <property type="molecule type" value="Genomic_DNA"/>
</dbReference>
<dbReference type="Gene3D" id="1.20.150.30">
    <property type="entry name" value="Zincin-like metallopeptidase, N-terminal domain"/>
    <property type="match status" value="1"/>
</dbReference>
<dbReference type="NCBIfam" id="TIGR03624">
    <property type="entry name" value="putative hydrolase"/>
    <property type="match status" value="1"/>
</dbReference>
<gene>
    <name evidence="1" type="ORF">GCM10025883_04050</name>
</gene>
<comment type="caution">
    <text evidence="1">The sequence shown here is derived from an EMBL/GenBank/DDBJ whole genome shotgun (WGS) entry which is preliminary data.</text>
</comment>
<dbReference type="InterPro" id="IPR018766">
    <property type="entry name" value="Zinicin_2"/>
</dbReference>
<dbReference type="PANTHER" id="PTHR39420:SF1">
    <property type="entry name" value="HYDROLASE"/>
    <property type="match status" value="1"/>
</dbReference>
<dbReference type="InterPro" id="IPR042271">
    <property type="entry name" value="Zinicin_2_N"/>
</dbReference>
<dbReference type="NCBIfam" id="TIGR03883">
    <property type="entry name" value="DUF2342_F420"/>
    <property type="match status" value="1"/>
</dbReference>
<organism evidence="1 2">
    <name type="scientific">Mobilicoccus caccae</name>
    <dbReference type="NCBI Taxonomy" id="1859295"/>
    <lineage>
        <taxon>Bacteria</taxon>
        <taxon>Bacillati</taxon>
        <taxon>Actinomycetota</taxon>
        <taxon>Actinomycetes</taxon>
        <taxon>Micrococcales</taxon>
        <taxon>Dermatophilaceae</taxon>
        <taxon>Mobilicoccus</taxon>
    </lineage>
</organism>
<sequence length="359" mass="39391">MTDNRIEPRRSFVDWELARATSRRLTPSGPKVSAAEAEQAVTELRAASERAHGPVAETARLTTPPDLPPAMVVDRPTWSDINIGSFAGLMDPVVAKLVDRKEGPPMIAPVRKVGGVLTGVEVGSLLSFLSAKVLGQYDIAYSGTGADARLLLVAPNIVETERAMGVNPSDFRLWVCLHEETHRVQFTANPWLRQHMIDRSRALIDDLAPDVETLGERLKMLVDGLPGAFREGGGGVVSLVTTPEQRRRLEEVTAVMSLLEGHADVVMDDVGPKVVPSVEEIRVKFEKRRDGLGPADILLRRVLGLEAKMRQYREGAAFVRGVIDVVGVDDFNAVWTSPETLPTPEEIAEPRRWITRVHG</sequence>
<evidence type="ECO:0008006" key="3">
    <source>
        <dbReference type="Google" id="ProtNLM"/>
    </source>
</evidence>
<protein>
    <recommendedName>
        <fullName evidence="3">Hydrolase</fullName>
    </recommendedName>
</protein>
<dbReference type="PANTHER" id="PTHR39420">
    <property type="match status" value="1"/>
</dbReference>
<dbReference type="Proteomes" id="UP001157126">
    <property type="component" value="Unassembled WGS sequence"/>
</dbReference>
<proteinExistence type="predicted"/>
<keyword evidence="2" id="KW-1185">Reference proteome</keyword>